<keyword evidence="4" id="KW-1185">Reference proteome</keyword>
<feature type="region of interest" description="Disordered" evidence="1">
    <location>
        <begin position="519"/>
        <end position="548"/>
    </location>
</feature>
<proteinExistence type="predicted"/>
<feature type="chain" id="PRO_5035932314" evidence="2">
    <location>
        <begin position="20"/>
        <end position="548"/>
    </location>
</feature>
<evidence type="ECO:0000256" key="1">
    <source>
        <dbReference type="SAM" id="MobiDB-lite"/>
    </source>
</evidence>
<protein>
    <submittedName>
        <fullName evidence="3">Beta-1,3-galactosyltransferase 4</fullName>
    </submittedName>
</protein>
<dbReference type="AlphaFoldDB" id="A0A8T1WH16"/>
<evidence type="ECO:0000313" key="4">
    <source>
        <dbReference type="Proteomes" id="UP000694044"/>
    </source>
</evidence>
<feature type="signal peptide" evidence="2">
    <location>
        <begin position="1"/>
        <end position="19"/>
    </location>
</feature>
<organism evidence="3 4">
    <name type="scientific">Phytophthora pseudosyringae</name>
    <dbReference type="NCBI Taxonomy" id="221518"/>
    <lineage>
        <taxon>Eukaryota</taxon>
        <taxon>Sar</taxon>
        <taxon>Stramenopiles</taxon>
        <taxon>Oomycota</taxon>
        <taxon>Peronosporomycetes</taxon>
        <taxon>Peronosporales</taxon>
        <taxon>Peronosporaceae</taxon>
        <taxon>Phytophthora</taxon>
    </lineage>
</organism>
<gene>
    <name evidence="3" type="primary">B3GALT4_6</name>
    <name evidence="3" type="ORF">PHYPSEUDO_012443</name>
</gene>
<reference evidence="3" key="1">
    <citation type="submission" date="2021-02" db="EMBL/GenBank/DDBJ databases">
        <authorList>
            <person name="Palmer J.M."/>
        </authorList>
    </citation>
    <scope>NUCLEOTIDE SEQUENCE</scope>
    <source>
        <strain evidence="3">SCRP734</strain>
    </source>
</reference>
<keyword evidence="2" id="KW-0732">Signal</keyword>
<dbReference type="EMBL" id="JAGDFM010000006">
    <property type="protein sequence ID" value="KAG7393107.1"/>
    <property type="molecule type" value="Genomic_DNA"/>
</dbReference>
<evidence type="ECO:0000256" key="2">
    <source>
        <dbReference type="SAM" id="SignalP"/>
    </source>
</evidence>
<dbReference type="Proteomes" id="UP000694044">
    <property type="component" value="Unassembled WGS sequence"/>
</dbReference>
<evidence type="ECO:0000313" key="3">
    <source>
        <dbReference type="EMBL" id="KAG7393107.1"/>
    </source>
</evidence>
<dbReference type="OrthoDB" id="103097at2759"/>
<accession>A0A8T1WH16</accession>
<comment type="caution">
    <text evidence="3">The sequence shown here is derived from an EMBL/GenBank/DDBJ whole genome shotgun (WGS) entry which is preliminary data.</text>
</comment>
<name>A0A8T1WH16_9STRA</name>
<sequence length="548" mass="60275">MRSRAILLCALATIARVFGSLPDHAGHEPVASVQLPPLEARATQRRGSLDDPVTSLAIMYPLDGAIERPPVGINAVINIRQGGADLFRELYGDMRMCMEVNNVSVGCSRLDVPLTTPRQWTLGPCTVQIYLSQVDTEGGAIGQRFWESTPTSFTLVNDAEFALHAASFVHTKGSQHRSGYNLSLVHWAQRQQQERSAELLARLGRDSFEPLTTGQYEDGDDLVLVIGVKTAVASNFALRQAIRETWASKSSLPDGFDFDVENVDALEPLQVTTMIFTPTQAASKVSYFPSNETLLAYSHRVCAEARLSFPGAVNVSSCGEMVARLKAKLQGFYEHVQSSEAVELSRLALWKHNLFVDEQDALPMIVAYTTGASPSSIAFECIFASMGQPGPVLVIDETSLYRRYDGSPDVFVFSVLDGDCEYYIKPGCRQMVSDYLRRCFYSRDTTNSSEIRHPCSLMLLSGEAWDLKGLDDKILAVSTVANVLREKHVYLSMASMSFAERIDHNPNALLVSQRGERLEHPIPAPETGGPTAGERNHLVMQRSSVSSG</sequence>